<feature type="transmembrane region" description="Helical" evidence="1">
    <location>
        <begin position="290"/>
        <end position="306"/>
    </location>
</feature>
<accession>A0AAW3TTP7</accession>
<feature type="transmembrane region" description="Helical" evidence="1">
    <location>
        <begin position="210"/>
        <end position="231"/>
    </location>
</feature>
<feature type="transmembrane region" description="Helical" evidence="1">
    <location>
        <begin position="260"/>
        <end position="278"/>
    </location>
</feature>
<evidence type="ECO:0000313" key="2">
    <source>
        <dbReference type="EMBL" id="MBB3875455.1"/>
    </source>
</evidence>
<evidence type="ECO:0008006" key="4">
    <source>
        <dbReference type="Google" id="ProtNLM"/>
    </source>
</evidence>
<keyword evidence="1" id="KW-0472">Membrane</keyword>
<feature type="transmembrane region" description="Helical" evidence="1">
    <location>
        <begin position="107"/>
        <end position="126"/>
    </location>
</feature>
<dbReference type="EMBL" id="JACIDB010000002">
    <property type="protein sequence ID" value="MBB3875455.1"/>
    <property type="molecule type" value="Genomic_DNA"/>
</dbReference>
<reference evidence="2 3" key="1">
    <citation type="submission" date="2020-08" db="EMBL/GenBank/DDBJ databases">
        <title>Genomic Encyclopedia of Type Strains, Phase IV (KMG-IV): sequencing the most valuable type-strain genomes for metagenomic binning, comparative biology and taxonomic classification.</title>
        <authorList>
            <person name="Goeker M."/>
        </authorList>
    </citation>
    <scope>NUCLEOTIDE SEQUENCE [LARGE SCALE GENOMIC DNA]</scope>
    <source>
        <strain evidence="2 3">DSM 15581</strain>
    </source>
</reference>
<feature type="transmembrane region" description="Helical" evidence="1">
    <location>
        <begin position="341"/>
        <end position="360"/>
    </location>
</feature>
<keyword evidence="1" id="KW-0812">Transmembrane</keyword>
<feature type="transmembrane region" description="Helical" evidence="1">
    <location>
        <begin position="132"/>
        <end position="150"/>
    </location>
</feature>
<proteinExistence type="predicted"/>
<feature type="transmembrane region" description="Helical" evidence="1">
    <location>
        <begin position="181"/>
        <end position="198"/>
    </location>
</feature>
<feature type="transmembrane region" description="Helical" evidence="1">
    <location>
        <begin position="82"/>
        <end position="100"/>
    </location>
</feature>
<name>A0AAW3TTP7_9SPHN</name>
<gene>
    <name evidence="2" type="ORF">GGR47_001690</name>
</gene>
<keyword evidence="3" id="KW-1185">Reference proteome</keyword>
<evidence type="ECO:0000313" key="3">
    <source>
        <dbReference type="Proteomes" id="UP000528945"/>
    </source>
</evidence>
<feature type="transmembrane region" description="Helical" evidence="1">
    <location>
        <begin position="157"/>
        <end position="175"/>
    </location>
</feature>
<sequence>MTLPSSLRSPLATAAILLAVALVIRAWQFGNPVVHIDEQFYLLVGDRLWQGRGLPFVDFWDRKPFGLFLVYAATRMFGGDAVIAYQLAATLCATATAWVVQRLACRIADGWGPLFAGIAYLVYLSVNGGDGGQSPVFYNLPVALAAWAVVRVYERSVFDRTAAGFAALAMVLFGVALQIKYSVLFEGVYFGVALLVAARRLPVLRIMGWALLWCVLALLPTAAVFALYWHVGKVDALVFANFQSVFLRKAPESALMAERLAMIALHLLPLLTVAGLGVTGVARLRPAGRLLIGWPGAAIAGLLLFGTYFDHYALPLVVPLAVLAAPVLGRPIRALRRSVPVAVPVLAVGLCYVLVNTIVLRGTRGDGRGAYRLAATIGRAPDGCLFVFQGDPILYQLTDACVPTAYNFTTFLSEMGDSRTLGIDPHAELARVMAARPAYVVISSVDPEATDIEARGFVMRQLARHYRLVDQFALSERVDQLYRRVD</sequence>
<dbReference type="Proteomes" id="UP000528945">
    <property type="component" value="Unassembled WGS sequence"/>
</dbReference>
<dbReference type="RefSeq" id="WP_147035771.1">
    <property type="nucleotide sequence ID" value="NZ_JACIDB010000002.1"/>
</dbReference>
<dbReference type="AlphaFoldDB" id="A0AAW3TTP7"/>
<protein>
    <recommendedName>
        <fullName evidence="4">Glycosyltransferase RgtA/B/C/D-like domain-containing protein</fullName>
    </recommendedName>
</protein>
<keyword evidence="1" id="KW-1133">Transmembrane helix</keyword>
<comment type="caution">
    <text evidence="2">The sequence shown here is derived from an EMBL/GenBank/DDBJ whole genome shotgun (WGS) entry which is preliminary data.</text>
</comment>
<organism evidence="2 3">
    <name type="scientific">Sphingomonas aquatilis</name>
    <dbReference type="NCBI Taxonomy" id="93063"/>
    <lineage>
        <taxon>Bacteria</taxon>
        <taxon>Pseudomonadati</taxon>
        <taxon>Pseudomonadota</taxon>
        <taxon>Alphaproteobacteria</taxon>
        <taxon>Sphingomonadales</taxon>
        <taxon>Sphingomonadaceae</taxon>
        <taxon>Sphingomonas</taxon>
    </lineage>
</organism>
<evidence type="ECO:0000256" key="1">
    <source>
        <dbReference type="SAM" id="Phobius"/>
    </source>
</evidence>